<keyword evidence="7" id="KW-1185">Reference proteome</keyword>
<comment type="caution">
    <text evidence="6">The sequence shown here is derived from an EMBL/GenBank/DDBJ whole genome shotgun (WGS) entry which is preliminary data.</text>
</comment>
<dbReference type="Gene3D" id="3.30.280.10">
    <property type="entry name" value="Urease, gamma-like subunit"/>
    <property type="match status" value="1"/>
</dbReference>
<comment type="subcellular location">
    <subcellularLocation>
        <location evidence="4 5">Cytoplasm</location>
    </subcellularLocation>
</comment>
<name>A0ABS2QWC7_9BACI</name>
<evidence type="ECO:0000256" key="5">
    <source>
        <dbReference type="RuleBase" id="RU003850"/>
    </source>
</evidence>
<dbReference type="Pfam" id="PF00547">
    <property type="entry name" value="Urease_gamma"/>
    <property type="match status" value="1"/>
</dbReference>
<dbReference type="InterPro" id="IPR002026">
    <property type="entry name" value="Urease_gamma/gamma-beta_su"/>
</dbReference>
<evidence type="ECO:0000256" key="3">
    <source>
        <dbReference type="ARBA" id="ARBA00047778"/>
    </source>
</evidence>
<dbReference type="CDD" id="cd00390">
    <property type="entry name" value="Urease_gamma"/>
    <property type="match status" value="1"/>
</dbReference>
<dbReference type="SUPFAM" id="SSF54111">
    <property type="entry name" value="Urease, gamma-subunit"/>
    <property type="match status" value="1"/>
</dbReference>
<reference evidence="6 7" key="1">
    <citation type="submission" date="2021-01" db="EMBL/GenBank/DDBJ databases">
        <title>Genomic Encyclopedia of Type Strains, Phase IV (KMG-IV): sequencing the most valuable type-strain genomes for metagenomic binning, comparative biology and taxonomic classification.</title>
        <authorList>
            <person name="Goeker M."/>
        </authorList>
    </citation>
    <scope>NUCLEOTIDE SEQUENCE [LARGE SCALE GENOMIC DNA]</scope>
    <source>
        <strain evidence="6 7">DSM 104297</strain>
    </source>
</reference>
<dbReference type="NCBIfam" id="TIGR00193">
    <property type="entry name" value="urease_gam"/>
    <property type="match status" value="1"/>
</dbReference>
<dbReference type="InterPro" id="IPR036463">
    <property type="entry name" value="Urease_gamma_sf"/>
</dbReference>
<dbReference type="PANTHER" id="PTHR33569:SF1">
    <property type="entry name" value="UREASE"/>
    <property type="match status" value="1"/>
</dbReference>
<dbReference type="EC" id="3.5.1.5" evidence="4 5"/>
<dbReference type="NCBIfam" id="NF009712">
    <property type="entry name" value="PRK13241.1"/>
    <property type="match status" value="1"/>
</dbReference>
<comment type="pathway">
    <text evidence="4">Nitrogen metabolism; urea degradation; CO(2) and NH(3) from urea (urease route): step 1/1.</text>
</comment>
<evidence type="ECO:0000256" key="1">
    <source>
        <dbReference type="ARBA" id="ARBA00022490"/>
    </source>
</evidence>
<evidence type="ECO:0000256" key="4">
    <source>
        <dbReference type="HAMAP-Rule" id="MF_00739"/>
    </source>
</evidence>
<organism evidence="6 7">
    <name type="scientific">Priestia iocasae</name>
    <dbReference type="NCBI Taxonomy" id="2291674"/>
    <lineage>
        <taxon>Bacteria</taxon>
        <taxon>Bacillati</taxon>
        <taxon>Bacillota</taxon>
        <taxon>Bacilli</taxon>
        <taxon>Bacillales</taxon>
        <taxon>Bacillaceae</taxon>
        <taxon>Priestia</taxon>
    </lineage>
</organism>
<comment type="catalytic activity">
    <reaction evidence="3 4 5">
        <text>urea + 2 H2O + H(+) = hydrogencarbonate + 2 NH4(+)</text>
        <dbReference type="Rhea" id="RHEA:20557"/>
        <dbReference type="ChEBI" id="CHEBI:15377"/>
        <dbReference type="ChEBI" id="CHEBI:15378"/>
        <dbReference type="ChEBI" id="CHEBI:16199"/>
        <dbReference type="ChEBI" id="CHEBI:17544"/>
        <dbReference type="ChEBI" id="CHEBI:28938"/>
        <dbReference type="EC" id="3.5.1.5"/>
    </reaction>
</comment>
<gene>
    <name evidence="4" type="primary">ureA</name>
    <name evidence="6" type="ORF">JOC83_002352</name>
</gene>
<keyword evidence="2 4" id="KW-0378">Hydrolase</keyword>
<keyword evidence="1 4" id="KW-0963">Cytoplasm</keyword>
<dbReference type="HAMAP" id="MF_00739">
    <property type="entry name" value="Urease_gamma"/>
    <property type="match status" value="1"/>
</dbReference>
<comment type="similarity">
    <text evidence="4 5">Belongs to the urease gamma subunit family.</text>
</comment>
<dbReference type="Proteomes" id="UP000809829">
    <property type="component" value="Unassembled WGS sequence"/>
</dbReference>
<dbReference type="EMBL" id="JAFBFC010000004">
    <property type="protein sequence ID" value="MBM7703503.1"/>
    <property type="molecule type" value="Genomic_DNA"/>
</dbReference>
<comment type="subunit">
    <text evidence="4">Heterotrimer of UreA (gamma), UreB (beta) and UreC (alpha) subunits. Three heterotrimers associate to form the active enzyme.</text>
</comment>
<dbReference type="InterPro" id="IPR050069">
    <property type="entry name" value="Urease_subunit"/>
</dbReference>
<evidence type="ECO:0000313" key="6">
    <source>
        <dbReference type="EMBL" id="MBM7703503.1"/>
    </source>
</evidence>
<proteinExistence type="inferred from homology"/>
<accession>A0ABS2QWC7</accession>
<dbReference type="PIRSF" id="PIRSF001223">
    <property type="entry name" value="Urease_gamma"/>
    <property type="match status" value="1"/>
</dbReference>
<evidence type="ECO:0000313" key="7">
    <source>
        <dbReference type="Proteomes" id="UP000809829"/>
    </source>
</evidence>
<sequence length="105" mass="11628">MKLTEVEKEKLLIVVAGNLAKERKERGVLLNYPEAIAYITCFVMERARDGKSVAEVMELGKHVLTATDLMEGVPEMLDSIQVEATFPDGVKLVTVHNPISMEVKA</sequence>
<dbReference type="InterPro" id="IPR012010">
    <property type="entry name" value="Urease_gamma"/>
</dbReference>
<dbReference type="PANTHER" id="PTHR33569">
    <property type="entry name" value="UREASE"/>
    <property type="match status" value="1"/>
</dbReference>
<dbReference type="RefSeq" id="WP_205187418.1">
    <property type="nucleotide sequence ID" value="NZ_JAFBFC010000004.1"/>
</dbReference>
<dbReference type="GO" id="GO:0009039">
    <property type="term" value="F:urease activity"/>
    <property type="evidence" value="ECO:0007669"/>
    <property type="project" value="UniProtKB-EC"/>
</dbReference>
<protein>
    <recommendedName>
        <fullName evidence="4 5">Urease subunit gamma</fullName>
        <ecNumber evidence="4 5">3.5.1.5</ecNumber>
    </recommendedName>
    <alternativeName>
        <fullName evidence="4">Urea amidohydrolase subunit gamma</fullName>
    </alternativeName>
</protein>
<evidence type="ECO:0000256" key="2">
    <source>
        <dbReference type="ARBA" id="ARBA00022801"/>
    </source>
</evidence>